<proteinExistence type="predicted"/>
<evidence type="ECO:0000313" key="2">
    <source>
        <dbReference type="Proteomes" id="UP000233551"/>
    </source>
</evidence>
<dbReference type="AlphaFoldDB" id="A0A2I0HR78"/>
<gene>
    <name evidence="1" type="ORF">CRG98_045649</name>
</gene>
<accession>A0A2I0HR78</accession>
<dbReference type="Proteomes" id="UP000233551">
    <property type="component" value="Unassembled WGS sequence"/>
</dbReference>
<name>A0A2I0HR78_PUNGR</name>
<dbReference type="EMBL" id="PGOL01006215">
    <property type="protein sequence ID" value="PKI33960.1"/>
    <property type="molecule type" value="Genomic_DNA"/>
</dbReference>
<protein>
    <submittedName>
        <fullName evidence="1">Uncharacterized protein</fullName>
    </submittedName>
</protein>
<sequence>MNCSSKPGWRMAWRHNTMHGLVLQGPCYLGMGAPNQGVITSPKPSEDLWGPVWWYSRLDPFPHSEPLTNIASYFGARGISNVVTRNPLG</sequence>
<organism evidence="1 2">
    <name type="scientific">Punica granatum</name>
    <name type="common">Pomegranate</name>
    <dbReference type="NCBI Taxonomy" id="22663"/>
    <lineage>
        <taxon>Eukaryota</taxon>
        <taxon>Viridiplantae</taxon>
        <taxon>Streptophyta</taxon>
        <taxon>Embryophyta</taxon>
        <taxon>Tracheophyta</taxon>
        <taxon>Spermatophyta</taxon>
        <taxon>Magnoliopsida</taxon>
        <taxon>eudicotyledons</taxon>
        <taxon>Gunneridae</taxon>
        <taxon>Pentapetalae</taxon>
        <taxon>rosids</taxon>
        <taxon>malvids</taxon>
        <taxon>Myrtales</taxon>
        <taxon>Lythraceae</taxon>
        <taxon>Punica</taxon>
    </lineage>
</organism>
<comment type="caution">
    <text evidence="1">The sequence shown here is derived from an EMBL/GenBank/DDBJ whole genome shotgun (WGS) entry which is preliminary data.</text>
</comment>
<keyword evidence="2" id="KW-1185">Reference proteome</keyword>
<evidence type="ECO:0000313" key="1">
    <source>
        <dbReference type="EMBL" id="PKI33960.1"/>
    </source>
</evidence>
<reference evidence="1 2" key="1">
    <citation type="submission" date="2017-11" db="EMBL/GenBank/DDBJ databases">
        <title>De-novo sequencing of pomegranate (Punica granatum L.) genome.</title>
        <authorList>
            <person name="Akparov Z."/>
            <person name="Amiraslanov A."/>
            <person name="Hajiyeva S."/>
            <person name="Abbasov M."/>
            <person name="Kaur K."/>
            <person name="Hamwieh A."/>
            <person name="Solovyev V."/>
            <person name="Salamov A."/>
            <person name="Braich B."/>
            <person name="Kosarev P."/>
            <person name="Mahmoud A."/>
            <person name="Hajiyev E."/>
            <person name="Babayeva S."/>
            <person name="Izzatullayeva V."/>
            <person name="Mammadov A."/>
            <person name="Mammadov A."/>
            <person name="Sharifova S."/>
            <person name="Ojaghi J."/>
            <person name="Eynullazada K."/>
            <person name="Bayramov B."/>
            <person name="Abdulazimova A."/>
            <person name="Shahmuradov I."/>
        </authorList>
    </citation>
    <scope>NUCLEOTIDE SEQUENCE [LARGE SCALE GENOMIC DNA]</scope>
    <source>
        <strain evidence="2">cv. AG2017</strain>
        <tissue evidence="1">Leaf</tissue>
    </source>
</reference>